<dbReference type="InterPro" id="IPR002810">
    <property type="entry name" value="NfeD-like_C"/>
</dbReference>
<reference evidence="10 11" key="1">
    <citation type="submission" date="2018-07" db="EMBL/GenBank/DDBJ databases">
        <title>Complete genome sequence of Psychrobacillus sp. PB01, isolated from iceberg, and comparative genome analysis of Psychrobacillus strains.</title>
        <authorList>
            <person name="Lee P.C."/>
        </authorList>
    </citation>
    <scope>NUCLEOTIDE SEQUENCE [LARGE SCALE GENOMIC DNA]</scope>
    <source>
        <strain evidence="10 11">PB01</strain>
    </source>
</reference>
<dbReference type="AlphaFoldDB" id="A0A5J6SPA5"/>
<dbReference type="Pfam" id="PF01957">
    <property type="entry name" value="NfeD"/>
    <property type="match status" value="1"/>
</dbReference>
<evidence type="ECO:0000256" key="6">
    <source>
        <dbReference type="SAM" id="SignalP"/>
    </source>
</evidence>
<feature type="signal peptide" evidence="6">
    <location>
        <begin position="1"/>
        <end position="27"/>
    </location>
</feature>
<dbReference type="SUPFAM" id="SSF141322">
    <property type="entry name" value="NfeD domain-like"/>
    <property type="match status" value="1"/>
</dbReference>
<feature type="transmembrane region" description="Helical" evidence="5">
    <location>
        <begin position="309"/>
        <end position="328"/>
    </location>
</feature>
<feature type="domain" description="NfeD1b N-terminal" evidence="9">
    <location>
        <begin position="32"/>
        <end position="218"/>
    </location>
</feature>
<evidence type="ECO:0000256" key="5">
    <source>
        <dbReference type="SAM" id="Phobius"/>
    </source>
</evidence>
<dbReference type="Gene3D" id="3.90.226.10">
    <property type="entry name" value="2-enoyl-CoA Hydratase, Chain A, domain 1"/>
    <property type="match status" value="1"/>
</dbReference>
<evidence type="ECO:0000313" key="11">
    <source>
        <dbReference type="Proteomes" id="UP000325517"/>
    </source>
</evidence>
<organism evidence="10 11">
    <name type="scientific">Psychrobacillus glaciei</name>
    <dbReference type="NCBI Taxonomy" id="2283160"/>
    <lineage>
        <taxon>Bacteria</taxon>
        <taxon>Bacillati</taxon>
        <taxon>Bacillota</taxon>
        <taxon>Bacilli</taxon>
        <taxon>Bacillales</taxon>
        <taxon>Bacillaceae</taxon>
        <taxon>Psychrobacillus</taxon>
    </lineage>
</organism>
<keyword evidence="3 5" id="KW-1133">Transmembrane helix</keyword>
<feature type="domain" description="NfeD-like C-terminal" evidence="7">
    <location>
        <begin position="381"/>
        <end position="434"/>
    </location>
</feature>
<feature type="transmembrane region" description="Helical" evidence="5">
    <location>
        <begin position="334"/>
        <end position="352"/>
    </location>
</feature>
<accession>A0A5J6SPA5</accession>
<evidence type="ECO:0000259" key="8">
    <source>
        <dbReference type="Pfam" id="PF24961"/>
    </source>
</evidence>
<feature type="transmembrane region" description="Helical" evidence="5">
    <location>
        <begin position="257"/>
        <end position="277"/>
    </location>
</feature>
<protein>
    <submittedName>
        <fullName evidence="10">Nodulation protein NfeD</fullName>
    </submittedName>
</protein>
<dbReference type="Pfam" id="PF25145">
    <property type="entry name" value="NfeD1b_N"/>
    <property type="match status" value="1"/>
</dbReference>
<keyword evidence="6" id="KW-0732">Signal</keyword>
<name>A0A5J6SPA5_9BACI</name>
<dbReference type="InterPro" id="IPR056739">
    <property type="entry name" value="NfeD_membrane"/>
</dbReference>
<keyword evidence="11" id="KW-1185">Reference proteome</keyword>
<keyword evidence="2 5" id="KW-0812">Transmembrane</keyword>
<dbReference type="OrthoDB" id="9806253at2"/>
<evidence type="ECO:0000259" key="7">
    <source>
        <dbReference type="Pfam" id="PF01957"/>
    </source>
</evidence>
<dbReference type="PANTHER" id="PTHR33507:SF3">
    <property type="entry name" value="INNER MEMBRANE PROTEIN YBBJ"/>
    <property type="match status" value="1"/>
</dbReference>
<dbReference type="GO" id="GO:0005886">
    <property type="term" value="C:plasma membrane"/>
    <property type="evidence" value="ECO:0007669"/>
    <property type="project" value="TreeGrafter"/>
</dbReference>
<dbReference type="InterPro" id="IPR056738">
    <property type="entry name" value="NfeD1b_N"/>
</dbReference>
<evidence type="ECO:0000256" key="1">
    <source>
        <dbReference type="ARBA" id="ARBA00004141"/>
    </source>
</evidence>
<dbReference type="InterPro" id="IPR029045">
    <property type="entry name" value="ClpP/crotonase-like_dom_sf"/>
</dbReference>
<evidence type="ECO:0000313" key="10">
    <source>
        <dbReference type="EMBL" id="QFF99482.1"/>
    </source>
</evidence>
<feature type="domain" description="NfeD integral membrane" evidence="8">
    <location>
        <begin position="236"/>
        <end position="349"/>
    </location>
</feature>
<dbReference type="PANTHER" id="PTHR33507">
    <property type="entry name" value="INNER MEMBRANE PROTEIN YBBJ"/>
    <property type="match status" value="1"/>
</dbReference>
<dbReference type="Gene3D" id="2.40.50.140">
    <property type="entry name" value="Nucleic acid-binding proteins"/>
    <property type="match status" value="1"/>
</dbReference>
<dbReference type="Pfam" id="PF24961">
    <property type="entry name" value="NfeD_membrane"/>
    <property type="match status" value="1"/>
</dbReference>
<proteinExistence type="predicted"/>
<dbReference type="Proteomes" id="UP000325517">
    <property type="component" value="Chromosome"/>
</dbReference>
<evidence type="ECO:0000259" key="9">
    <source>
        <dbReference type="Pfam" id="PF25145"/>
    </source>
</evidence>
<dbReference type="CDD" id="cd07021">
    <property type="entry name" value="Clp_protease_NfeD_like"/>
    <property type="match status" value="1"/>
</dbReference>
<keyword evidence="4 5" id="KW-0472">Membrane</keyword>
<feature type="chain" id="PRO_5023931205" evidence="6">
    <location>
        <begin position="28"/>
        <end position="443"/>
    </location>
</feature>
<gene>
    <name evidence="10" type="ORF">PB01_11950</name>
</gene>
<dbReference type="InterPro" id="IPR052165">
    <property type="entry name" value="Membrane_assoc_protease"/>
</dbReference>
<feature type="transmembrane region" description="Helical" evidence="5">
    <location>
        <begin position="283"/>
        <end position="302"/>
    </location>
</feature>
<evidence type="ECO:0000256" key="2">
    <source>
        <dbReference type="ARBA" id="ARBA00022692"/>
    </source>
</evidence>
<dbReference type="SUPFAM" id="SSF52096">
    <property type="entry name" value="ClpP/crotonase"/>
    <property type="match status" value="1"/>
</dbReference>
<dbReference type="KEGG" id="psyo:PB01_11950"/>
<dbReference type="RefSeq" id="WP_151700393.1">
    <property type="nucleotide sequence ID" value="NZ_CP031223.1"/>
</dbReference>
<dbReference type="InterPro" id="IPR012340">
    <property type="entry name" value="NA-bd_OB-fold"/>
</dbReference>
<evidence type="ECO:0000256" key="3">
    <source>
        <dbReference type="ARBA" id="ARBA00022989"/>
    </source>
</evidence>
<comment type="subcellular location">
    <subcellularLocation>
        <location evidence="1">Membrane</location>
        <topology evidence="1">Multi-pass membrane protein</topology>
    </subcellularLocation>
</comment>
<dbReference type="EMBL" id="CP031223">
    <property type="protein sequence ID" value="QFF99482.1"/>
    <property type="molecule type" value="Genomic_DNA"/>
</dbReference>
<evidence type="ECO:0000256" key="4">
    <source>
        <dbReference type="ARBA" id="ARBA00023136"/>
    </source>
</evidence>
<sequence>MKLSRYIISFFLLFLTFFMMVPTLASADTPIVYKIPIYKEVEKGLYAFLKRSIHEAEEAGADAIILEINTPGGFVDSAEKIVNLLDSTSIRKIAYINSEALSAGAYLALHTDEIYMSPGGTIGAAAVIDSSGNTADKKANSAWKAKMINAAELTGKNPIYAQAMADETVHLPKYRAPSGELLTLTSSEALEVGYSNGTVRSLKELLEITNLANAKIVETEETFTELLARFITNPIVVPILLSIASLGLIVELYSPGFGVAGTMGLISLVLFFFGHLVAGLAGYEAIIIFVIGIILIIAEFYLPGGISGILGAAAIIFSIILAGGNIFLMCISVLIALTVAIVGMVIIMKFFGKQLKALNKIILSDATTTEQGYVSNENRLELIGKIAVTMTPLRPAGSIRIHDERIDAVSDGSFVERDKHVIIIKVEGSRIVVREVSKGEEIE</sequence>